<organism evidence="1 2">
    <name type="scientific">Pluteus cervinus</name>
    <dbReference type="NCBI Taxonomy" id="181527"/>
    <lineage>
        <taxon>Eukaryota</taxon>
        <taxon>Fungi</taxon>
        <taxon>Dikarya</taxon>
        <taxon>Basidiomycota</taxon>
        <taxon>Agaricomycotina</taxon>
        <taxon>Agaricomycetes</taxon>
        <taxon>Agaricomycetidae</taxon>
        <taxon>Agaricales</taxon>
        <taxon>Pluteineae</taxon>
        <taxon>Pluteaceae</taxon>
        <taxon>Pluteus</taxon>
    </lineage>
</organism>
<proteinExistence type="predicted"/>
<dbReference type="Proteomes" id="UP000308600">
    <property type="component" value="Unassembled WGS sequence"/>
</dbReference>
<accession>A0ACD3AAD8</accession>
<reference evidence="1 2" key="1">
    <citation type="journal article" date="2019" name="Nat. Ecol. Evol.">
        <title>Megaphylogeny resolves global patterns of mushroom evolution.</title>
        <authorList>
            <person name="Varga T."/>
            <person name="Krizsan K."/>
            <person name="Foldi C."/>
            <person name="Dima B."/>
            <person name="Sanchez-Garcia M."/>
            <person name="Sanchez-Ramirez S."/>
            <person name="Szollosi G.J."/>
            <person name="Szarkandi J.G."/>
            <person name="Papp V."/>
            <person name="Albert L."/>
            <person name="Andreopoulos W."/>
            <person name="Angelini C."/>
            <person name="Antonin V."/>
            <person name="Barry K.W."/>
            <person name="Bougher N.L."/>
            <person name="Buchanan P."/>
            <person name="Buyck B."/>
            <person name="Bense V."/>
            <person name="Catcheside P."/>
            <person name="Chovatia M."/>
            <person name="Cooper J."/>
            <person name="Damon W."/>
            <person name="Desjardin D."/>
            <person name="Finy P."/>
            <person name="Geml J."/>
            <person name="Haridas S."/>
            <person name="Hughes K."/>
            <person name="Justo A."/>
            <person name="Karasinski D."/>
            <person name="Kautmanova I."/>
            <person name="Kiss B."/>
            <person name="Kocsube S."/>
            <person name="Kotiranta H."/>
            <person name="LaButti K.M."/>
            <person name="Lechner B.E."/>
            <person name="Liimatainen K."/>
            <person name="Lipzen A."/>
            <person name="Lukacs Z."/>
            <person name="Mihaltcheva S."/>
            <person name="Morgado L.N."/>
            <person name="Niskanen T."/>
            <person name="Noordeloos M.E."/>
            <person name="Ohm R.A."/>
            <person name="Ortiz-Santana B."/>
            <person name="Ovrebo C."/>
            <person name="Racz N."/>
            <person name="Riley R."/>
            <person name="Savchenko A."/>
            <person name="Shiryaev A."/>
            <person name="Soop K."/>
            <person name="Spirin V."/>
            <person name="Szebenyi C."/>
            <person name="Tomsovsky M."/>
            <person name="Tulloss R.E."/>
            <person name="Uehling J."/>
            <person name="Grigoriev I.V."/>
            <person name="Vagvolgyi C."/>
            <person name="Papp T."/>
            <person name="Martin F.M."/>
            <person name="Miettinen O."/>
            <person name="Hibbett D.S."/>
            <person name="Nagy L.G."/>
        </authorList>
    </citation>
    <scope>NUCLEOTIDE SEQUENCE [LARGE SCALE GENOMIC DNA]</scope>
    <source>
        <strain evidence="1 2">NL-1719</strain>
    </source>
</reference>
<name>A0ACD3AAD8_9AGAR</name>
<dbReference type="EMBL" id="ML208557">
    <property type="protein sequence ID" value="TFK62828.1"/>
    <property type="molecule type" value="Genomic_DNA"/>
</dbReference>
<evidence type="ECO:0000313" key="1">
    <source>
        <dbReference type="EMBL" id="TFK62828.1"/>
    </source>
</evidence>
<evidence type="ECO:0000313" key="2">
    <source>
        <dbReference type="Proteomes" id="UP000308600"/>
    </source>
</evidence>
<protein>
    <submittedName>
        <fullName evidence="1">Uncharacterized protein</fullName>
    </submittedName>
</protein>
<gene>
    <name evidence="1" type="ORF">BDN72DRAFT_902911</name>
</gene>
<keyword evidence="2" id="KW-1185">Reference proteome</keyword>
<sequence length="831" mass="92201">MSGGIITRSATSKSKTTDGNDNANGAKKTNKNKPTKGDITTTTPTTRLGVQTRADNKNKRPGQILRSKKRTTEEVQEEKAAKAAALKARQTKLKAAHIATATIERQTLECTQSQLLSPPKFNSNSLTISRHARTRDQPSEGPAHGLDTEDESELSEVSGDDEYYPGAGYAVIQRDPDEEAARIKEPHSDEGLNNDDEQSGEEPDGTQPGEEPDGTQPGEEPNSDGYEEDADEEEEMPVYNQKGKGRVVLAEESEEEEEDLEPDEREMENDEDDSALNERLDAACTIKKSPALRSAVRDTRTDKFSQKRKVEGESDCAMRKKPKSGKRKEKEDKDTGLKQNWNNDTRFLQPLQTVDYVPVQSQPTTSSSKHDTNPRFTQSQPSPSIYRTTQAPPKMGSNSRTTLKSAQSQPSTSVHPVASPIIASSSTAAKAKHAQSQPSMSVHSIASPSTASSSKAAKAKHRPVLTPEDPDIVAPGGLVSDNEGAEPEPIFGSMSLVRIQNETRSLSRPRHRRGEPKRPRPTLSELPRGIQIKFDEVEVVIFDIVGRLEPWRSFAVHDLVQAWTARVGDAYPISPSAPQDSEAFANFKKVRFLMIRNISSLWTHAFAEAATKAVEAEMKVRRLESIEERQHFVKTMLGPLDLRSADRPFIWRSRDSTDEKDWEFSVDGNRRRIEKRKGIFCGCLVARTFSTHLKLVSTEIPNFEPHSQPRGALLMAISAVHRALYYSITTGTFTPPHAAKQKEFSEANWGDGFTEVDTPDGPRRQLVRRATIYLETVDKLQPAQWEAITAAASLYAFKGGARAVPEAPVLESDEEAKNERRQILHDYDYDG</sequence>